<dbReference type="AlphaFoldDB" id="A0A232ENW9"/>
<reference evidence="1 2" key="1">
    <citation type="journal article" date="2017" name="Curr. Biol.">
        <title>The Evolution of Venom by Co-option of Single-Copy Genes.</title>
        <authorList>
            <person name="Martinson E.O."/>
            <person name="Mrinalini"/>
            <person name="Kelkar Y.D."/>
            <person name="Chang C.H."/>
            <person name="Werren J.H."/>
        </authorList>
    </citation>
    <scope>NUCLEOTIDE SEQUENCE [LARGE SCALE GENOMIC DNA]</scope>
    <source>
        <strain evidence="1 2">Alberta</strain>
        <tissue evidence="1">Whole body</tissue>
    </source>
</reference>
<dbReference type="Proteomes" id="UP000215335">
    <property type="component" value="Unassembled WGS sequence"/>
</dbReference>
<keyword evidence="2" id="KW-1185">Reference proteome</keyword>
<dbReference type="EMBL" id="NNAY01003050">
    <property type="protein sequence ID" value="OXU20055.1"/>
    <property type="molecule type" value="Genomic_DNA"/>
</dbReference>
<evidence type="ECO:0000313" key="1">
    <source>
        <dbReference type="EMBL" id="OXU20055.1"/>
    </source>
</evidence>
<evidence type="ECO:0000313" key="2">
    <source>
        <dbReference type="Proteomes" id="UP000215335"/>
    </source>
</evidence>
<feature type="non-terminal residue" evidence="1">
    <location>
        <position position="1"/>
    </location>
</feature>
<gene>
    <name evidence="1" type="ORF">TSAR_016248</name>
</gene>
<sequence length="53" mass="6100">VTSFVYNFIAQTAKICKSRLSEIKVVLLCTVKLAHERSECDKHGAKKDYFSHR</sequence>
<accession>A0A232ENW9</accession>
<organism evidence="1 2">
    <name type="scientific">Trichomalopsis sarcophagae</name>
    <dbReference type="NCBI Taxonomy" id="543379"/>
    <lineage>
        <taxon>Eukaryota</taxon>
        <taxon>Metazoa</taxon>
        <taxon>Ecdysozoa</taxon>
        <taxon>Arthropoda</taxon>
        <taxon>Hexapoda</taxon>
        <taxon>Insecta</taxon>
        <taxon>Pterygota</taxon>
        <taxon>Neoptera</taxon>
        <taxon>Endopterygota</taxon>
        <taxon>Hymenoptera</taxon>
        <taxon>Apocrita</taxon>
        <taxon>Proctotrupomorpha</taxon>
        <taxon>Chalcidoidea</taxon>
        <taxon>Pteromalidae</taxon>
        <taxon>Pteromalinae</taxon>
        <taxon>Trichomalopsis</taxon>
    </lineage>
</organism>
<comment type="caution">
    <text evidence="1">The sequence shown here is derived from an EMBL/GenBank/DDBJ whole genome shotgun (WGS) entry which is preliminary data.</text>
</comment>
<proteinExistence type="predicted"/>
<name>A0A232ENW9_9HYME</name>
<protein>
    <submittedName>
        <fullName evidence="1">Uncharacterized protein</fullName>
    </submittedName>
</protein>